<dbReference type="OrthoDB" id="5168853at2"/>
<evidence type="ECO:0000256" key="2">
    <source>
        <dbReference type="ARBA" id="ARBA00023136"/>
    </source>
</evidence>
<comment type="subcellular location">
    <subcellularLocation>
        <location evidence="4">Cell outer membrane</location>
    </subcellularLocation>
</comment>
<accession>A0A516SH11</accession>
<evidence type="ECO:0000259" key="6">
    <source>
        <dbReference type="Pfam" id="PF04355"/>
    </source>
</evidence>
<dbReference type="Gene3D" id="3.30.1450.10">
    <property type="match status" value="1"/>
</dbReference>
<keyword evidence="8" id="KW-1185">Reference proteome</keyword>
<dbReference type="AlphaFoldDB" id="A0A516SH11"/>
<organism evidence="7 8">
    <name type="scientific">Chitinimonas arctica</name>
    <dbReference type="NCBI Taxonomy" id="2594795"/>
    <lineage>
        <taxon>Bacteria</taxon>
        <taxon>Pseudomonadati</taxon>
        <taxon>Pseudomonadota</taxon>
        <taxon>Betaproteobacteria</taxon>
        <taxon>Neisseriales</taxon>
        <taxon>Chitinibacteraceae</taxon>
        <taxon>Chitinimonas</taxon>
    </lineage>
</organism>
<dbReference type="KEGG" id="cari:FNU76_14395"/>
<sequence>MRTLLIAILLAGLPACSYLTPYKLDIPQGNAVTADQVAKLKLGMTRAQVRFVLGTPLLVDAFHPNRWDYLYYESKGGKLEHNKRYNVLFDGDRVIGMGGETLPAKADVATKAPDDPRAAAKAANPAEAGQ</sequence>
<name>A0A516SH11_9NEIS</name>
<reference evidence="8" key="1">
    <citation type="submission" date="2019-07" db="EMBL/GenBank/DDBJ databases">
        <title>Chitinimonas sp. nov., isolated from Ny-Alesund, arctica soil.</title>
        <authorList>
            <person name="Xu Q."/>
            <person name="Peng F."/>
        </authorList>
    </citation>
    <scope>NUCLEOTIDE SEQUENCE [LARGE SCALE GENOMIC DNA]</scope>
    <source>
        <strain evidence="8">R3-44</strain>
    </source>
</reference>
<keyword evidence="2 4" id="KW-0472">Membrane</keyword>
<dbReference type="GO" id="GO:0051205">
    <property type="term" value="P:protein insertion into membrane"/>
    <property type="evidence" value="ECO:0007669"/>
    <property type="project" value="UniProtKB-UniRule"/>
</dbReference>
<evidence type="ECO:0000256" key="3">
    <source>
        <dbReference type="ARBA" id="ARBA00023237"/>
    </source>
</evidence>
<dbReference type="GO" id="GO:0043165">
    <property type="term" value="P:Gram-negative-bacterium-type cell outer membrane assembly"/>
    <property type="evidence" value="ECO:0007669"/>
    <property type="project" value="UniProtKB-UniRule"/>
</dbReference>
<feature type="domain" description="Outer membrane protein assembly factor BamE" evidence="6">
    <location>
        <begin position="29"/>
        <end position="94"/>
    </location>
</feature>
<dbReference type="PANTHER" id="PTHR37482">
    <property type="entry name" value="OUTER MEMBRANE PROTEIN ASSEMBLY FACTOR BAME"/>
    <property type="match status" value="1"/>
</dbReference>
<dbReference type="InterPro" id="IPR007450">
    <property type="entry name" value="BamE_dom"/>
</dbReference>
<dbReference type="PANTHER" id="PTHR37482:SF1">
    <property type="entry name" value="OUTER MEMBRANE PROTEIN ASSEMBLY FACTOR BAME"/>
    <property type="match status" value="1"/>
</dbReference>
<feature type="region of interest" description="Disordered" evidence="5">
    <location>
        <begin position="106"/>
        <end position="130"/>
    </location>
</feature>
<dbReference type="RefSeq" id="WP_144278844.1">
    <property type="nucleotide sequence ID" value="NZ_CP041730.1"/>
</dbReference>
<evidence type="ECO:0000313" key="8">
    <source>
        <dbReference type="Proteomes" id="UP000317550"/>
    </source>
</evidence>
<dbReference type="HAMAP" id="MF_00925">
    <property type="entry name" value="OM_assembly_BamE"/>
    <property type="match status" value="1"/>
</dbReference>
<feature type="compositionally biased region" description="Low complexity" evidence="5">
    <location>
        <begin position="119"/>
        <end position="130"/>
    </location>
</feature>
<keyword evidence="1 4" id="KW-0732">Signal</keyword>
<comment type="subunit">
    <text evidence="4">Part of the Bam complex.</text>
</comment>
<evidence type="ECO:0000256" key="1">
    <source>
        <dbReference type="ARBA" id="ARBA00022729"/>
    </source>
</evidence>
<comment type="similarity">
    <text evidence="4">Belongs to the BamE family.</text>
</comment>
<dbReference type="GO" id="GO:0030674">
    <property type="term" value="F:protein-macromolecule adaptor activity"/>
    <property type="evidence" value="ECO:0007669"/>
    <property type="project" value="TreeGrafter"/>
</dbReference>
<keyword evidence="3 4" id="KW-0998">Cell outer membrane</keyword>
<comment type="function">
    <text evidence="4">Part of the outer membrane protein assembly complex, which is involved in assembly and insertion of beta-barrel proteins into the outer membrane.</text>
</comment>
<proteinExistence type="inferred from homology"/>
<evidence type="ECO:0000256" key="5">
    <source>
        <dbReference type="SAM" id="MobiDB-lite"/>
    </source>
</evidence>
<dbReference type="Proteomes" id="UP000317550">
    <property type="component" value="Chromosome"/>
</dbReference>
<dbReference type="EMBL" id="CP041730">
    <property type="protein sequence ID" value="QDQ27451.1"/>
    <property type="molecule type" value="Genomic_DNA"/>
</dbReference>
<evidence type="ECO:0000256" key="4">
    <source>
        <dbReference type="HAMAP-Rule" id="MF_00925"/>
    </source>
</evidence>
<dbReference type="InterPro" id="IPR037873">
    <property type="entry name" value="BamE-like"/>
</dbReference>
<dbReference type="GO" id="GO:1990063">
    <property type="term" value="C:Bam protein complex"/>
    <property type="evidence" value="ECO:0007669"/>
    <property type="project" value="TreeGrafter"/>
</dbReference>
<dbReference type="InterPro" id="IPR026592">
    <property type="entry name" value="BamE"/>
</dbReference>
<dbReference type="Pfam" id="PF04355">
    <property type="entry name" value="BamE"/>
    <property type="match status" value="1"/>
</dbReference>
<protein>
    <recommendedName>
        <fullName evidence="4">Outer membrane protein assembly factor BamE</fullName>
    </recommendedName>
</protein>
<gene>
    <name evidence="4" type="primary">bamE</name>
    <name evidence="7" type="ORF">FNU76_14395</name>
</gene>
<evidence type="ECO:0000313" key="7">
    <source>
        <dbReference type="EMBL" id="QDQ27451.1"/>
    </source>
</evidence>